<evidence type="ECO:0000313" key="4">
    <source>
        <dbReference type="Proteomes" id="UP000199079"/>
    </source>
</evidence>
<protein>
    <submittedName>
        <fullName evidence="3">Uncharacterized protein</fullName>
    </submittedName>
</protein>
<name>A0A1H3ERX8_9EURY</name>
<organism evidence="3 4">
    <name type="scientific">Halopenitus persicus</name>
    <dbReference type="NCBI Taxonomy" id="1048396"/>
    <lineage>
        <taxon>Archaea</taxon>
        <taxon>Methanobacteriati</taxon>
        <taxon>Methanobacteriota</taxon>
        <taxon>Stenosarchaea group</taxon>
        <taxon>Halobacteria</taxon>
        <taxon>Halobacteriales</taxon>
        <taxon>Haloferacaceae</taxon>
        <taxon>Halopenitus</taxon>
    </lineage>
</organism>
<keyword evidence="2" id="KW-1133">Transmembrane helix</keyword>
<keyword evidence="2" id="KW-0472">Membrane</keyword>
<evidence type="ECO:0000313" key="3">
    <source>
        <dbReference type="EMBL" id="SDX81307.1"/>
    </source>
</evidence>
<dbReference type="Gene3D" id="1.20.5.170">
    <property type="match status" value="1"/>
</dbReference>
<sequence>MPLALPLIGIPIDLQDVIDAVVLLVAAVAGFLAAGVIGLLVGLGAGFAFIEITDELARIDEALTRLARENEALRDRVETLEETVAELEGTITELENEPGTADDPSRSDTD</sequence>
<accession>A0A1H3ERX8</accession>
<gene>
    <name evidence="3" type="ORF">SAMN05216564_101564</name>
</gene>
<feature type="transmembrane region" description="Helical" evidence="2">
    <location>
        <begin position="20"/>
        <end position="50"/>
    </location>
</feature>
<proteinExistence type="predicted"/>
<dbReference type="EMBL" id="FNPC01000001">
    <property type="protein sequence ID" value="SDX81307.1"/>
    <property type="molecule type" value="Genomic_DNA"/>
</dbReference>
<feature type="region of interest" description="Disordered" evidence="1">
    <location>
        <begin position="89"/>
        <end position="110"/>
    </location>
</feature>
<keyword evidence="2" id="KW-0812">Transmembrane</keyword>
<dbReference type="AlphaFoldDB" id="A0A1H3ERX8"/>
<dbReference type="Proteomes" id="UP000199079">
    <property type="component" value="Unassembled WGS sequence"/>
</dbReference>
<reference evidence="4" key="1">
    <citation type="submission" date="2016-10" db="EMBL/GenBank/DDBJ databases">
        <authorList>
            <person name="Varghese N."/>
            <person name="Submissions S."/>
        </authorList>
    </citation>
    <scope>NUCLEOTIDE SEQUENCE [LARGE SCALE GENOMIC DNA]</scope>
    <source>
        <strain evidence="4">DC30,IBRC 10041,KCTC 4046</strain>
    </source>
</reference>
<keyword evidence="4" id="KW-1185">Reference proteome</keyword>
<evidence type="ECO:0000256" key="2">
    <source>
        <dbReference type="SAM" id="Phobius"/>
    </source>
</evidence>
<evidence type="ECO:0000256" key="1">
    <source>
        <dbReference type="SAM" id="MobiDB-lite"/>
    </source>
</evidence>